<gene>
    <name evidence="2" type="ORF">C5F46_14905</name>
</gene>
<organism evidence="2 3">
    <name type="scientific">Phaeovulum veldkampii DSM 11550</name>
    <dbReference type="NCBI Taxonomy" id="1185920"/>
    <lineage>
        <taxon>Bacteria</taxon>
        <taxon>Pseudomonadati</taxon>
        <taxon>Pseudomonadota</taxon>
        <taxon>Alphaproteobacteria</taxon>
        <taxon>Rhodobacterales</taxon>
        <taxon>Paracoccaceae</taxon>
        <taxon>Phaeovulum</taxon>
    </lineage>
</organism>
<dbReference type="EMBL" id="PZKF01000059">
    <property type="protein sequence ID" value="PTE14428.1"/>
    <property type="molecule type" value="Genomic_DNA"/>
</dbReference>
<evidence type="ECO:0000256" key="1">
    <source>
        <dbReference type="SAM" id="Coils"/>
    </source>
</evidence>
<name>A0A2T4J9C1_9RHOB</name>
<protein>
    <submittedName>
        <fullName evidence="2">Uncharacterized protein</fullName>
    </submittedName>
</protein>
<comment type="caution">
    <text evidence="2">The sequence shown here is derived from an EMBL/GenBank/DDBJ whole genome shotgun (WGS) entry which is preliminary data.</text>
</comment>
<evidence type="ECO:0000313" key="3">
    <source>
        <dbReference type="Proteomes" id="UP000241899"/>
    </source>
</evidence>
<dbReference type="AlphaFoldDB" id="A0A2T4J9C1"/>
<reference evidence="2 3" key="1">
    <citation type="submission" date="2018-03" db="EMBL/GenBank/DDBJ databases">
        <title>Rhodobacter veldkampii.</title>
        <authorList>
            <person name="Meyer T.E."/>
            <person name="Miller S."/>
            <person name="Lodha T."/>
            <person name="Gandham S."/>
            <person name="Chintalapati S."/>
            <person name="Chintalapati V.R."/>
        </authorList>
    </citation>
    <scope>NUCLEOTIDE SEQUENCE [LARGE SCALE GENOMIC DNA]</scope>
    <source>
        <strain evidence="2 3">DSM 11550</strain>
    </source>
</reference>
<evidence type="ECO:0000313" key="2">
    <source>
        <dbReference type="EMBL" id="PTE14428.1"/>
    </source>
</evidence>
<keyword evidence="3" id="KW-1185">Reference proteome</keyword>
<accession>A0A2T4J9C1</accession>
<dbReference type="Proteomes" id="UP000241899">
    <property type="component" value="Unassembled WGS sequence"/>
</dbReference>
<feature type="non-terminal residue" evidence="2">
    <location>
        <position position="363"/>
    </location>
</feature>
<proteinExistence type="predicted"/>
<feature type="coiled-coil region" evidence="1">
    <location>
        <begin position="329"/>
        <end position="363"/>
    </location>
</feature>
<sequence length="363" mass="39485">MSENSAVARLATDVFSPAAFEFLFWRPRHFMDSRALAHLPLLFWVCAALRPRQATVVGVGDGVVHFALCQAMEKLDGQGRCTGYGFWKDATSEGVATMVPADLARHQEMLYEEISRFIPSRDPDAIADGLAQNALDLLWLDLAASPGGLGQRADLFARSVKRSGVMFVHGIRAIAENSADGAAIKRLLNSQRCVRFDDEMGLLLVVFDGDVPTRLEALVTATEETALPPEVERVFRRVGQGLLASVRGADAVTARKKAEQRAADARAACDTAEGALKDLNSAYDLRARKLAQVQSELFDARMLVVDLRAEIVDKDGERLALEEAQERALAEMEGQFDTVTAEADGLREQVAAAEDARVALEAA</sequence>
<keyword evidence="1" id="KW-0175">Coiled coil</keyword>